<feature type="transmembrane region" description="Helical" evidence="1">
    <location>
        <begin position="125"/>
        <end position="146"/>
    </location>
</feature>
<dbReference type="RefSeq" id="WP_090305241.1">
    <property type="nucleotide sequence ID" value="NZ_FNFE01000002.1"/>
</dbReference>
<accession>A0A1G8Y7I1</accession>
<feature type="transmembrane region" description="Helical" evidence="1">
    <location>
        <begin position="20"/>
        <end position="41"/>
    </location>
</feature>
<reference evidence="3" key="1">
    <citation type="submission" date="2016-10" db="EMBL/GenBank/DDBJ databases">
        <authorList>
            <person name="Varghese N."/>
            <person name="Submissions S."/>
        </authorList>
    </citation>
    <scope>NUCLEOTIDE SEQUENCE [LARGE SCALE GENOMIC DNA]</scope>
    <source>
        <strain evidence="3">B4,CECT 8067,JCM 17497</strain>
    </source>
</reference>
<feature type="transmembrane region" description="Helical" evidence="1">
    <location>
        <begin position="61"/>
        <end position="79"/>
    </location>
</feature>
<evidence type="ECO:0000313" key="3">
    <source>
        <dbReference type="Proteomes" id="UP000198882"/>
    </source>
</evidence>
<evidence type="ECO:0000313" key="2">
    <source>
        <dbReference type="EMBL" id="SDJ98404.1"/>
    </source>
</evidence>
<evidence type="ECO:0000256" key="1">
    <source>
        <dbReference type="SAM" id="Phobius"/>
    </source>
</evidence>
<proteinExistence type="predicted"/>
<feature type="transmembrane region" description="Helical" evidence="1">
    <location>
        <begin position="86"/>
        <end position="105"/>
    </location>
</feature>
<keyword evidence="1" id="KW-0472">Membrane</keyword>
<organism evidence="2 3">
    <name type="scientific">Natronorubrum texcoconense</name>
    <dbReference type="NCBI Taxonomy" id="1095776"/>
    <lineage>
        <taxon>Archaea</taxon>
        <taxon>Methanobacteriati</taxon>
        <taxon>Methanobacteriota</taxon>
        <taxon>Stenosarchaea group</taxon>
        <taxon>Halobacteria</taxon>
        <taxon>Halobacteriales</taxon>
        <taxon>Natrialbaceae</taxon>
        <taxon>Natronorubrum</taxon>
    </lineage>
</organism>
<name>A0A1G8Y7I1_9EURY</name>
<dbReference type="Proteomes" id="UP000198882">
    <property type="component" value="Unassembled WGS sequence"/>
</dbReference>
<dbReference type="AlphaFoldDB" id="A0A1G8Y7I1"/>
<keyword evidence="1" id="KW-0812">Transmembrane</keyword>
<keyword evidence="1" id="KW-1133">Transmembrane helix</keyword>
<gene>
    <name evidence="2" type="ORF">SAMN04515672_2043</name>
</gene>
<dbReference type="OrthoDB" id="325419at2157"/>
<keyword evidence="3" id="KW-1185">Reference proteome</keyword>
<sequence>MERPLGLSSFATQSRFQHALTVVGGLALCLVVYFGTVAVVFGSLDALATEASITEQRVGGAVASVAVWTYFGLAFVRGYGGPVLNLVYPIAIVVAAPFVARWALFGPDVSGLVSRFVGLVLIEPLATTLLVVLPGGAAFLAVLTVWSTSIAEERRREWERRHLSAAFYDAFVAEEYE</sequence>
<dbReference type="EMBL" id="FNFE01000002">
    <property type="protein sequence ID" value="SDJ98404.1"/>
    <property type="molecule type" value="Genomic_DNA"/>
</dbReference>
<protein>
    <submittedName>
        <fullName evidence="2">Uncharacterized protein</fullName>
    </submittedName>
</protein>